<organism evidence="2 3">
    <name type="scientific">Antrihabitans stalagmiti</name>
    <dbReference type="NCBI Taxonomy" id="2799499"/>
    <lineage>
        <taxon>Bacteria</taxon>
        <taxon>Bacillati</taxon>
        <taxon>Actinomycetota</taxon>
        <taxon>Actinomycetes</taxon>
        <taxon>Mycobacteriales</taxon>
        <taxon>Nocardiaceae</taxon>
        <taxon>Antrihabitans</taxon>
    </lineage>
</organism>
<keyword evidence="3" id="KW-1185">Reference proteome</keyword>
<gene>
    <name evidence="2" type="ORF">JGU71_07190</name>
</gene>
<dbReference type="InterPro" id="IPR029039">
    <property type="entry name" value="Flavoprotein-like_sf"/>
</dbReference>
<dbReference type="InterPro" id="IPR050712">
    <property type="entry name" value="NAD(P)H-dep_reductase"/>
</dbReference>
<evidence type="ECO:0000313" key="2">
    <source>
        <dbReference type="EMBL" id="MBJ8338665.1"/>
    </source>
</evidence>
<dbReference type="InterPro" id="IPR005025">
    <property type="entry name" value="FMN_Rdtase-like_dom"/>
</dbReference>
<dbReference type="Proteomes" id="UP000655868">
    <property type="component" value="Unassembled WGS sequence"/>
</dbReference>
<comment type="caution">
    <text evidence="2">The sequence shown here is derived from an EMBL/GenBank/DDBJ whole genome shotgun (WGS) entry which is preliminary data.</text>
</comment>
<sequence>MSILLISGSTRASSTNTAALRTVAQLADDAHLYEGLAGLPAFNPDDDGDIVPEPVAALRHAIEGSDAVLICTPEYAGSMPGSIKNLLDWLVGSTVMTDKPTAWIHVAAPGRGDGAHDQLRTVLTYIQASVVEAACIRMPVSRTDVGDDGLLSSADLRAQLAAALAAM</sequence>
<proteinExistence type="predicted"/>
<protein>
    <submittedName>
        <fullName evidence="2">NAD(P)H-dependent oxidoreductase</fullName>
    </submittedName>
</protein>
<dbReference type="AlphaFoldDB" id="A0A934NP09"/>
<dbReference type="GO" id="GO:0010181">
    <property type="term" value="F:FMN binding"/>
    <property type="evidence" value="ECO:0007669"/>
    <property type="project" value="TreeGrafter"/>
</dbReference>
<feature type="domain" description="NADPH-dependent FMN reductase-like" evidence="1">
    <location>
        <begin position="1"/>
        <end position="133"/>
    </location>
</feature>
<evidence type="ECO:0000259" key="1">
    <source>
        <dbReference type="Pfam" id="PF03358"/>
    </source>
</evidence>
<evidence type="ECO:0000313" key="3">
    <source>
        <dbReference type="Proteomes" id="UP000655868"/>
    </source>
</evidence>
<dbReference type="GO" id="GO:0005829">
    <property type="term" value="C:cytosol"/>
    <property type="evidence" value="ECO:0007669"/>
    <property type="project" value="TreeGrafter"/>
</dbReference>
<dbReference type="EMBL" id="JAEMNV010000002">
    <property type="protein sequence ID" value="MBJ8338665.1"/>
    <property type="molecule type" value="Genomic_DNA"/>
</dbReference>
<name>A0A934NP09_9NOCA</name>
<dbReference type="RefSeq" id="WP_199703329.1">
    <property type="nucleotide sequence ID" value="NZ_JAEMNV010000002.1"/>
</dbReference>
<reference evidence="2" key="1">
    <citation type="submission" date="2020-12" db="EMBL/GenBank/DDBJ databases">
        <title>Antrihabitans popcorni sp. nov. and Antrihabitans auranticaus sp. nov., isolated from a larva cave.</title>
        <authorList>
            <person name="Lee S.D."/>
            <person name="Kim I.S."/>
        </authorList>
    </citation>
    <scope>NUCLEOTIDE SEQUENCE</scope>
    <source>
        <strain evidence="2">YC3-6</strain>
    </source>
</reference>
<dbReference type="Pfam" id="PF03358">
    <property type="entry name" value="FMN_red"/>
    <property type="match status" value="1"/>
</dbReference>
<accession>A0A934NP09</accession>
<dbReference type="SUPFAM" id="SSF52218">
    <property type="entry name" value="Flavoproteins"/>
    <property type="match status" value="1"/>
</dbReference>
<dbReference type="PANTHER" id="PTHR30543:SF21">
    <property type="entry name" value="NAD(P)H-DEPENDENT FMN REDUCTASE LOT6"/>
    <property type="match status" value="1"/>
</dbReference>
<dbReference type="Gene3D" id="3.40.50.360">
    <property type="match status" value="1"/>
</dbReference>
<dbReference type="GO" id="GO:0016491">
    <property type="term" value="F:oxidoreductase activity"/>
    <property type="evidence" value="ECO:0007669"/>
    <property type="project" value="InterPro"/>
</dbReference>
<dbReference type="PANTHER" id="PTHR30543">
    <property type="entry name" value="CHROMATE REDUCTASE"/>
    <property type="match status" value="1"/>
</dbReference>